<evidence type="ECO:0000256" key="1">
    <source>
        <dbReference type="SAM" id="Phobius"/>
    </source>
</evidence>
<feature type="transmembrane region" description="Helical" evidence="1">
    <location>
        <begin position="52"/>
        <end position="73"/>
    </location>
</feature>
<dbReference type="EMBL" id="CAXIEN010000058">
    <property type="protein sequence ID" value="CAL1272014.1"/>
    <property type="molecule type" value="Genomic_DNA"/>
</dbReference>
<dbReference type="AlphaFoldDB" id="A0AAV1ZLQ6"/>
<comment type="caution">
    <text evidence="2">The sequence shown here is derived from an EMBL/GenBank/DDBJ whole genome shotgun (WGS) entry which is preliminary data.</text>
</comment>
<accession>A0AAV1ZLQ6</accession>
<keyword evidence="1" id="KW-1133">Transmembrane helix</keyword>
<protein>
    <submittedName>
        <fullName evidence="2">Uncharacterized protein</fullName>
    </submittedName>
</protein>
<organism evidence="2 3">
    <name type="scientific">Larinioides sclopetarius</name>
    <dbReference type="NCBI Taxonomy" id="280406"/>
    <lineage>
        <taxon>Eukaryota</taxon>
        <taxon>Metazoa</taxon>
        <taxon>Ecdysozoa</taxon>
        <taxon>Arthropoda</taxon>
        <taxon>Chelicerata</taxon>
        <taxon>Arachnida</taxon>
        <taxon>Araneae</taxon>
        <taxon>Araneomorphae</taxon>
        <taxon>Entelegynae</taxon>
        <taxon>Araneoidea</taxon>
        <taxon>Araneidae</taxon>
        <taxon>Larinioides</taxon>
    </lineage>
</organism>
<reference evidence="2 3" key="1">
    <citation type="submission" date="2024-04" db="EMBL/GenBank/DDBJ databases">
        <authorList>
            <person name="Rising A."/>
            <person name="Reimegard J."/>
            <person name="Sonavane S."/>
            <person name="Akerstrom W."/>
            <person name="Nylinder S."/>
            <person name="Hedman E."/>
            <person name="Kallberg Y."/>
        </authorList>
    </citation>
    <scope>NUCLEOTIDE SEQUENCE [LARGE SCALE GENOMIC DNA]</scope>
</reference>
<proteinExistence type="predicted"/>
<sequence>MLNKLQDKVNNIFEGIASLSIFLRFPVTILCYYAGISVFIRNFMPEFPMTIMDWICSLVAIVNCFFVGTYFFMKRSNAIPQINRLQRDNRHRMFDFDHEN</sequence>
<evidence type="ECO:0000313" key="3">
    <source>
        <dbReference type="Proteomes" id="UP001497382"/>
    </source>
</evidence>
<evidence type="ECO:0000313" key="2">
    <source>
        <dbReference type="EMBL" id="CAL1272014.1"/>
    </source>
</evidence>
<gene>
    <name evidence="2" type="ORF">LARSCL_LOCUS6142</name>
</gene>
<dbReference type="Proteomes" id="UP001497382">
    <property type="component" value="Unassembled WGS sequence"/>
</dbReference>
<name>A0AAV1ZLQ6_9ARAC</name>
<keyword evidence="1" id="KW-0812">Transmembrane</keyword>
<feature type="transmembrane region" description="Helical" evidence="1">
    <location>
        <begin position="21"/>
        <end position="40"/>
    </location>
</feature>
<keyword evidence="1" id="KW-0472">Membrane</keyword>
<keyword evidence="3" id="KW-1185">Reference proteome</keyword>